<feature type="domain" description="Cell envelope-related transcriptional attenuator" evidence="4">
    <location>
        <begin position="133"/>
        <end position="276"/>
    </location>
</feature>
<dbReference type="EMBL" id="AYYN01000065">
    <property type="protein sequence ID" value="KRM75543.1"/>
    <property type="molecule type" value="Genomic_DNA"/>
</dbReference>
<feature type="compositionally biased region" description="Basic residues" evidence="2">
    <location>
        <begin position="39"/>
        <end position="51"/>
    </location>
</feature>
<comment type="similarity">
    <text evidence="1">Belongs to the LytR/CpsA/Psr (LCP) family.</text>
</comment>
<organism evidence="5 6">
    <name type="scientific">Ligilactobacillus murinus DSM 20452 = NBRC 14221</name>
    <dbReference type="NCBI Taxonomy" id="1423772"/>
    <lineage>
        <taxon>Bacteria</taxon>
        <taxon>Bacillati</taxon>
        <taxon>Bacillota</taxon>
        <taxon>Bacilli</taxon>
        <taxon>Lactobacillales</taxon>
        <taxon>Lactobacillaceae</taxon>
        <taxon>Ligilactobacillus</taxon>
    </lineage>
</organism>
<feature type="region of interest" description="Disordered" evidence="2">
    <location>
        <begin position="11"/>
        <end position="51"/>
    </location>
</feature>
<evidence type="ECO:0000313" key="6">
    <source>
        <dbReference type="Proteomes" id="UP000051612"/>
    </source>
</evidence>
<dbReference type="PATRIC" id="fig|1423772.3.peg.88"/>
<dbReference type="AlphaFoldDB" id="A0A0R2B8Q0"/>
<gene>
    <name evidence="5" type="ORF">FC48_GL000076</name>
</gene>
<keyword evidence="3" id="KW-0812">Transmembrane</keyword>
<dbReference type="Proteomes" id="UP000051612">
    <property type="component" value="Unassembled WGS sequence"/>
</dbReference>
<sequence length="378" mass="42108">MILKKGLIFMPSNNQNRPDDRSIRSSATIPSRRETYRNQKTRKAQKQRHAKASSKRRGCFFWTLLVIVVTLIFGGHYAYKKYISAKKAADSIYNSSNITKARDVNSTLKDGHPISVLLMGTDTGALGRTFKGRTDTMIVAVLNPEKKKMTVVSLPRDVEVAISGHEEYFPSKLNSAYEYGGSATAVKTVQKYLNVPIDFYATINMGGLEKLINAVGGVDVDPLLTFTYDGQSFEKGKKTHMNGKRALAYVRMRYDDPDGDYGRQARQRQVLTQVAFKGADLTNLINEKFLSTISKQMVTDLSFDDLVILGSKYRVATHDMQTDSLRGQGQMINGESFEVPTTEEKQRITDLLRSALNLKQASTGNTLSDSAQVDVEGN</sequence>
<dbReference type="InterPro" id="IPR004474">
    <property type="entry name" value="LytR_CpsA_psr"/>
</dbReference>
<keyword evidence="3" id="KW-1133">Transmembrane helix</keyword>
<dbReference type="InterPro" id="IPR050922">
    <property type="entry name" value="LytR/CpsA/Psr_CW_biosynth"/>
</dbReference>
<keyword evidence="3" id="KW-0472">Membrane</keyword>
<name>A0A0R2B8Q0_9LACO</name>
<evidence type="ECO:0000259" key="4">
    <source>
        <dbReference type="Pfam" id="PF03816"/>
    </source>
</evidence>
<comment type="caution">
    <text evidence="5">The sequence shown here is derived from an EMBL/GenBank/DDBJ whole genome shotgun (WGS) entry which is preliminary data.</text>
</comment>
<dbReference type="Pfam" id="PF03816">
    <property type="entry name" value="LytR_cpsA_psr"/>
    <property type="match status" value="1"/>
</dbReference>
<dbReference type="NCBIfam" id="TIGR00350">
    <property type="entry name" value="lytR_cpsA_psr"/>
    <property type="match status" value="1"/>
</dbReference>
<reference evidence="5 6" key="1">
    <citation type="journal article" date="2015" name="Genome Announc.">
        <title>Expanding the biotechnology potential of lactobacilli through comparative genomics of 213 strains and associated genera.</title>
        <authorList>
            <person name="Sun Z."/>
            <person name="Harris H.M."/>
            <person name="McCann A."/>
            <person name="Guo C."/>
            <person name="Argimon S."/>
            <person name="Zhang W."/>
            <person name="Yang X."/>
            <person name="Jeffery I.B."/>
            <person name="Cooney J.C."/>
            <person name="Kagawa T.F."/>
            <person name="Liu W."/>
            <person name="Song Y."/>
            <person name="Salvetti E."/>
            <person name="Wrobel A."/>
            <person name="Rasinkangas P."/>
            <person name="Parkhill J."/>
            <person name="Rea M.C."/>
            <person name="O'Sullivan O."/>
            <person name="Ritari J."/>
            <person name="Douillard F.P."/>
            <person name="Paul Ross R."/>
            <person name="Yang R."/>
            <person name="Briner A.E."/>
            <person name="Felis G.E."/>
            <person name="de Vos W.M."/>
            <person name="Barrangou R."/>
            <person name="Klaenhammer T.R."/>
            <person name="Caufield P.W."/>
            <person name="Cui Y."/>
            <person name="Zhang H."/>
            <person name="O'Toole P.W."/>
        </authorList>
    </citation>
    <scope>NUCLEOTIDE SEQUENCE [LARGE SCALE GENOMIC DNA]</scope>
    <source>
        <strain evidence="5 6">DSM 20452</strain>
    </source>
</reference>
<dbReference type="PANTHER" id="PTHR33392">
    <property type="entry name" value="POLYISOPRENYL-TEICHOIC ACID--PEPTIDOGLYCAN TEICHOIC ACID TRANSFERASE TAGU"/>
    <property type="match status" value="1"/>
</dbReference>
<evidence type="ECO:0000313" key="5">
    <source>
        <dbReference type="EMBL" id="KRM75543.1"/>
    </source>
</evidence>
<dbReference type="Gene3D" id="3.40.630.190">
    <property type="entry name" value="LCP protein"/>
    <property type="match status" value="1"/>
</dbReference>
<evidence type="ECO:0000256" key="3">
    <source>
        <dbReference type="SAM" id="Phobius"/>
    </source>
</evidence>
<dbReference type="PANTHER" id="PTHR33392:SF6">
    <property type="entry name" value="POLYISOPRENYL-TEICHOIC ACID--PEPTIDOGLYCAN TEICHOIC ACID TRANSFERASE TAGU"/>
    <property type="match status" value="1"/>
</dbReference>
<protein>
    <submittedName>
        <fullName evidence="5">LytR family transcriptional regulator</fullName>
    </submittedName>
</protein>
<evidence type="ECO:0000256" key="2">
    <source>
        <dbReference type="SAM" id="MobiDB-lite"/>
    </source>
</evidence>
<proteinExistence type="inferred from homology"/>
<accession>A0A0R2B8Q0</accession>
<feature type="transmembrane region" description="Helical" evidence="3">
    <location>
        <begin position="59"/>
        <end position="79"/>
    </location>
</feature>
<evidence type="ECO:0000256" key="1">
    <source>
        <dbReference type="ARBA" id="ARBA00006068"/>
    </source>
</evidence>